<name>A0A418M5M3_9BACT</name>
<dbReference type="Pfam" id="PF13439">
    <property type="entry name" value="Glyco_transf_4"/>
    <property type="match status" value="1"/>
</dbReference>
<dbReference type="GO" id="GO:0016757">
    <property type="term" value="F:glycosyltransferase activity"/>
    <property type="evidence" value="ECO:0007669"/>
    <property type="project" value="UniProtKB-ARBA"/>
</dbReference>
<protein>
    <submittedName>
        <fullName evidence="2">Glycosyltransferase</fullName>
    </submittedName>
</protein>
<sequence>MKTVLLIGHDANRAGAQLVLLQLMRLLKQEGIHMRLLLGAGGALLDEYQQICPVVLWPEPEAHVMGGVADKLLGKLGLWQQVYQQKLEQHQHMLRTELALDSVDLVLVNTVTSGRWLSHLPIPPTVPVVTFVHELLLSVRIYTQPDELAYLLNRTSHLLAVSRATARYYEQEHGFDPARITLFTLIDTPALIRNVREAQQQPGILESLGIGDNAVVVGGCGNAEWRKGNDLFLSMARMVTGRMAARDVHFVWVGMQPGTLRDDLLLDIQKADLEDRVHLIPQTPEVLRYMCRFDVFVLCSREDPYPLVVLEAGLCNLPVVCFDKAGGSPELVEADGGFVVPYLDLDAMSSRVVELIEQPDLRHSLGRRLSQKIQERHPARQSVETLLTLFAQLTNPSHA</sequence>
<dbReference type="PANTHER" id="PTHR12526:SF630">
    <property type="entry name" value="GLYCOSYLTRANSFERASE"/>
    <property type="match status" value="1"/>
</dbReference>
<keyword evidence="3" id="KW-1185">Reference proteome</keyword>
<comment type="caution">
    <text evidence="2">The sequence shown here is derived from an EMBL/GenBank/DDBJ whole genome shotgun (WGS) entry which is preliminary data.</text>
</comment>
<dbReference type="EMBL" id="QXED01000005">
    <property type="protein sequence ID" value="RIV21238.1"/>
    <property type="molecule type" value="Genomic_DNA"/>
</dbReference>
<organism evidence="2 3">
    <name type="scientific">Fibrisoma montanum</name>
    <dbReference type="NCBI Taxonomy" id="2305895"/>
    <lineage>
        <taxon>Bacteria</taxon>
        <taxon>Pseudomonadati</taxon>
        <taxon>Bacteroidota</taxon>
        <taxon>Cytophagia</taxon>
        <taxon>Cytophagales</taxon>
        <taxon>Spirosomataceae</taxon>
        <taxon>Fibrisoma</taxon>
    </lineage>
</organism>
<reference evidence="2 3" key="1">
    <citation type="submission" date="2018-08" db="EMBL/GenBank/DDBJ databases">
        <title>Fibrisoma montanum sp. nov., isolated from Danxia mountain soil.</title>
        <authorList>
            <person name="Huang Y."/>
        </authorList>
    </citation>
    <scope>NUCLEOTIDE SEQUENCE [LARGE SCALE GENOMIC DNA]</scope>
    <source>
        <strain evidence="2 3">HYT19</strain>
    </source>
</reference>
<accession>A0A418M5M3</accession>
<dbReference type="InterPro" id="IPR028098">
    <property type="entry name" value="Glyco_trans_4-like_N"/>
</dbReference>
<dbReference type="PANTHER" id="PTHR12526">
    <property type="entry name" value="GLYCOSYLTRANSFERASE"/>
    <property type="match status" value="1"/>
</dbReference>
<dbReference type="SUPFAM" id="SSF53756">
    <property type="entry name" value="UDP-Glycosyltransferase/glycogen phosphorylase"/>
    <property type="match status" value="1"/>
</dbReference>
<evidence type="ECO:0000259" key="1">
    <source>
        <dbReference type="Pfam" id="PF13439"/>
    </source>
</evidence>
<dbReference type="AlphaFoldDB" id="A0A418M5M3"/>
<dbReference type="OrthoDB" id="655095at2"/>
<proteinExistence type="predicted"/>
<evidence type="ECO:0000313" key="3">
    <source>
        <dbReference type="Proteomes" id="UP000283523"/>
    </source>
</evidence>
<dbReference type="RefSeq" id="WP_119669031.1">
    <property type="nucleotide sequence ID" value="NZ_QXED01000005.1"/>
</dbReference>
<dbReference type="Proteomes" id="UP000283523">
    <property type="component" value="Unassembled WGS sequence"/>
</dbReference>
<feature type="domain" description="Glycosyltransferase subfamily 4-like N-terminal" evidence="1">
    <location>
        <begin position="15"/>
        <end position="182"/>
    </location>
</feature>
<dbReference type="Gene3D" id="3.40.50.2000">
    <property type="entry name" value="Glycogen Phosphorylase B"/>
    <property type="match status" value="2"/>
</dbReference>
<gene>
    <name evidence="2" type="ORF">DYU11_17610</name>
</gene>
<keyword evidence="2" id="KW-0808">Transferase</keyword>
<dbReference type="CDD" id="cd03801">
    <property type="entry name" value="GT4_PimA-like"/>
    <property type="match status" value="1"/>
</dbReference>
<evidence type="ECO:0000313" key="2">
    <source>
        <dbReference type="EMBL" id="RIV21238.1"/>
    </source>
</evidence>
<dbReference type="Pfam" id="PF13692">
    <property type="entry name" value="Glyco_trans_1_4"/>
    <property type="match status" value="1"/>
</dbReference>